<feature type="transmembrane region" description="Helical" evidence="1">
    <location>
        <begin position="12"/>
        <end position="30"/>
    </location>
</feature>
<dbReference type="AlphaFoldDB" id="A0A1N5S0N2"/>
<dbReference type="InterPro" id="IPR020846">
    <property type="entry name" value="MFS_dom"/>
</dbReference>
<feature type="transmembrane region" description="Helical" evidence="1">
    <location>
        <begin position="338"/>
        <end position="357"/>
    </location>
</feature>
<feature type="transmembrane region" description="Helical" evidence="1">
    <location>
        <begin position="109"/>
        <end position="131"/>
    </location>
</feature>
<organism evidence="3 4">
    <name type="scientific">Cuniculiplasma divulgatum</name>
    <dbReference type="NCBI Taxonomy" id="1673428"/>
    <lineage>
        <taxon>Archaea</taxon>
        <taxon>Methanobacteriati</taxon>
        <taxon>Thermoplasmatota</taxon>
        <taxon>Thermoplasmata</taxon>
        <taxon>Thermoplasmatales</taxon>
        <taxon>Cuniculiplasmataceae</taxon>
        <taxon>Cuniculiplasma</taxon>
    </lineage>
</organism>
<dbReference type="InterPro" id="IPR052714">
    <property type="entry name" value="MFS_Exporter"/>
</dbReference>
<evidence type="ECO:0000256" key="1">
    <source>
        <dbReference type="SAM" id="Phobius"/>
    </source>
</evidence>
<feature type="transmembrane region" description="Helical" evidence="1">
    <location>
        <begin position="143"/>
        <end position="161"/>
    </location>
</feature>
<feature type="domain" description="Major facilitator superfamily (MFS) profile" evidence="2">
    <location>
        <begin position="192"/>
        <end position="403"/>
    </location>
</feature>
<dbReference type="Proteomes" id="UP000195607">
    <property type="component" value="Chromosome I"/>
</dbReference>
<accession>A0A1N5S0N2</accession>
<dbReference type="PANTHER" id="PTHR23531:SF1">
    <property type="entry name" value="QUINOLENE RESISTANCE PROTEIN NORA"/>
    <property type="match status" value="1"/>
</dbReference>
<feature type="transmembrane region" description="Helical" evidence="1">
    <location>
        <begin position="280"/>
        <end position="298"/>
    </location>
</feature>
<sequence>MPENSNTDRQIDHRTVIVIIAVILSMTFAIRSSNNMYVTSVPLLARYYFFYSNVEIGLLASAASLTTFIMSTFINARAESKTRRKIFIISSIIYAVTFPLFYISTPFTIWIILPVASFTLGSIMPNIITSASLFKDKRQRERILSIYTLTLSLSLILGPYIESELLHYVSFQESFLIFSILPAVGMIDSFFIKFPDEMGVRRRGFDITVLKDKGFQSSLLNILAYNIPFAFLTTYGGLFGISDFNINISTVNLTFSLFFLTSFISRLVFSVRVPERLPRLMFSAVILSAIGLLVLGTAKSYDYFMLAFLILGIPHGLTYPLSVMSITRSFPENRRNMANSYFFSIMMAIGTVMPFISGEVIKIVGYRNAFLVVIPVIFVILATLYIVLKAKEREESTSTMEKT</sequence>
<protein>
    <submittedName>
        <fullName evidence="3">Major facilitator superfamily permease</fullName>
    </submittedName>
</protein>
<keyword evidence="1" id="KW-1133">Transmembrane helix</keyword>
<feature type="transmembrane region" description="Helical" evidence="1">
    <location>
        <begin position="248"/>
        <end position="268"/>
    </location>
</feature>
<feature type="transmembrane region" description="Helical" evidence="1">
    <location>
        <begin position="219"/>
        <end position="242"/>
    </location>
</feature>
<dbReference type="GO" id="GO:0022857">
    <property type="term" value="F:transmembrane transporter activity"/>
    <property type="evidence" value="ECO:0007669"/>
    <property type="project" value="InterPro"/>
</dbReference>
<feature type="transmembrane region" description="Helical" evidence="1">
    <location>
        <begin position="369"/>
        <end position="388"/>
    </location>
</feature>
<dbReference type="InterPro" id="IPR036259">
    <property type="entry name" value="MFS_trans_sf"/>
</dbReference>
<feature type="transmembrane region" description="Helical" evidence="1">
    <location>
        <begin position="50"/>
        <end position="74"/>
    </location>
</feature>
<evidence type="ECO:0000313" key="3">
    <source>
        <dbReference type="EMBL" id="SIM29574.1"/>
    </source>
</evidence>
<keyword evidence="1" id="KW-0472">Membrane</keyword>
<gene>
    <name evidence="3" type="ORF">CSP5_0029</name>
</gene>
<dbReference type="Gene3D" id="1.20.1250.20">
    <property type="entry name" value="MFS general substrate transporter like domains"/>
    <property type="match status" value="2"/>
</dbReference>
<dbReference type="RefSeq" id="WP_148689394.1">
    <property type="nucleotide sequence ID" value="NZ_LT671858.1"/>
</dbReference>
<dbReference type="PANTHER" id="PTHR23531">
    <property type="entry name" value="QUINOLENE RESISTANCE PROTEIN NORA"/>
    <property type="match status" value="1"/>
</dbReference>
<keyword evidence="1" id="KW-0812">Transmembrane</keyword>
<evidence type="ECO:0000259" key="2">
    <source>
        <dbReference type="PROSITE" id="PS50850"/>
    </source>
</evidence>
<feature type="transmembrane region" description="Helical" evidence="1">
    <location>
        <begin position="304"/>
        <end position="326"/>
    </location>
</feature>
<dbReference type="InterPro" id="IPR011701">
    <property type="entry name" value="MFS"/>
</dbReference>
<proteinExistence type="predicted"/>
<dbReference type="EMBL" id="LT671858">
    <property type="protein sequence ID" value="SIM29574.1"/>
    <property type="molecule type" value="Genomic_DNA"/>
</dbReference>
<dbReference type="GeneID" id="41587351"/>
<dbReference type="PROSITE" id="PS50850">
    <property type="entry name" value="MFS"/>
    <property type="match status" value="1"/>
</dbReference>
<feature type="transmembrane region" description="Helical" evidence="1">
    <location>
        <begin position="173"/>
        <end position="192"/>
    </location>
</feature>
<dbReference type="SUPFAM" id="SSF103473">
    <property type="entry name" value="MFS general substrate transporter"/>
    <property type="match status" value="1"/>
</dbReference>
<name>A0A1N5S0N2_9ARCH</name>
<evidence type="ECO:0000313" key="4">
    <source>
        <dbReference type="Proteomes" id="UP000195607"/>
    </source>
</evidence>
<dbReference type="Pfam" id="PF07690">
    <property type="entry name" value="MFS_1"/>
    <property type="match status" value="1"/>
</dbReference>
<feature type="transmembrane region" description="Helical" evidence="1">
    <location>
        <begin position="86"/>
        <end position="103"/>
    </location>
</feature>
<reference evidence="3 4" key="1">
    <citation type="submission" date="2016-04" db="EMBL/GenBank/DDBJ databases">
        <authorList>
            <person name="Evans L.H."/>
            <person name="Alamgir A."/>
            <person name="Owens N."/>
            <person name="Weber N.D."/>
            <person name="Virtaneva K."/>
            <person name="Barbian K."/>
            <person name="Babar A."/>
            <person name="Rosenke K."/>
        </authorList>
    </citation>
    <scope>NUCLEOTIDE SEQUENCE [LARGE SCALE GENOMIC DNA]</scope>
    <source>
        <strain evidence="4">S5(T) (JCM 30642 \VKM B-2941)</strain>
    </source>
</reference>